<gene>
    <name evidence="2" type="ORF">SAMN00017405_1255</name>
</gene>
<dbReference type="Pfam" id="PF00085">
    <property type="entry name" value="Thioredoxin"/>
    <property type="match status" value="1"/>
</dbReference>
<sequence>MNKLMSVHETEDFIHNNECAMLYFSSVECSVCVSVWNQLQNLLKSFPHIKVAKIEVPEVLEVTGEYSIFTVPVVVFFLEGREILRQGRFFNFNELEQKLSRYYQYCN</sequence>
<evidence type="ECO:0000313" key="2">
    <source>
        <dbReference type="EMBL" id="SMB87214.1"/>
    </source>
</evidence>
<reference evidence="2 3" key="1">
    <citation type="submission" date="2017-04" db="EMBL/GenBank/DDBJ databases">
        <authorList>
            <person name="Afonso C.L."/>
            <person name="Miller P.J."/>
            <person name="Scott M.A."/>
            <person name="Spackman E."/>
            <person name="Goraichik I."/>
            <person name="Dimitrov K.M."/>
            <person name="Suarez D.L."/>
            <person name="Swayne D.E."/>
        </authorList>
    </citation>
    <scope>NUCLEOTIDE SEQUENCE [LARGE SCALE GENOMIC DNA]</scope>
    <source>
        <strain evidence="2 3">DSM 11270</strain>
    </source>
</reference>
<organism evidence="2 3">
    <name type="scientific">Desulfonispora thiosulfatigenes DSM 11270</name>
    <dbReference type="NCBI Taxonomy" id="656914"/>
    <lineage>
        <taxon>Bacteria</taxon>
        <taxon>Bacillati</taxon>
        <taxon>Bacillota</taxon>
        <taxon>Clostridia</taxon>
        <taxon>Eubacteriales</taxon>
        <taxon>Peptococcaceae</taxon>
        <taxon>Desulfonispora</taxon>
    </lineage>
</organism>
<keyword evidence="3" id="KW-1185">Reference proteome</keyword>
<feature type="domain" description="Thioredoxin" evidence="1">
    <location>
        <begin position="11"/>
        <end position="84"/>
    </location>
</feature>
<dbReference type="InterPro" id="IPR036249">
    <property type="entry name" value="Thioredoxin-like_sf"/>
</dbReference>
<dbReference type="AlphaFoldDB" id="A0A1W1V2G1"/>
<dbReference type="Proteomes" id="UP000192731">
    <property type="component" value="Unassembled WGS sequence"/>
</dbReference>
<name>A0A1W1V2G1_DESTI</name>
<protein>
    <submittedName>
        <fullName evidence="2">Thioredoxin</fullName>
    </submittedName>
</protein>
<dbReference type="STRING" id="656914.SAMN00017405_1255"/>
<dbReference type="OrthoDB" id="411356at2"/>
<dbReference type="EMBL" id="FWWT01000013">
    <property type="protein sequence ID" value="SMB87214.1"/>
    <property type="molecule type" value="Genomic_DNA"/>
</dbReference>
<dbReference type="InterPro" id="IPR013766">
    <property type="entry name" value="Thioredoxin_domain"/>
</dbReference>
<dbReference type="Gene3D" id="3.40.30.10">
    <property type="entry name" value="Glutaredoxin"/>
    <property type="match status" value="1"/>
</dbReference>
<proteinExistence type="predicted"/>
<dbReference type="SUPFAM" id="SSF52833">
    <property type="entry name" value="Thioredoxin-like"/>
    <property type="match status" value="1"/>
</dbReference>
<dbReference type="CDD" id="cd02947">
    <property type="entry name" value="TRX_family"/>
    <property type="match status" value="1"/>
</dbReference>
<evidence type="ECO:0000313" key="3">
    <source>
        <dbReference type="Proteomes" id="UP000192731"/>
    </source>
</evidence>
<dbReference type="RefSeq" id="WP_084052645.1">
    <property type="nucleotide sequence ID" value="NZ_FWWT01000013.1"/>
</dbReference>
<evidence type="ECO:0000259" key="1">
    <source>
        <dbReference type="Pfam" id="PF00085"/>
    </source>
</evidence>
<accession>A0A1W1V2G1</accession>